<gene>
    <name evidence="3" type="ORF">A3A44_01410</name>
</gene>
<dbReference type="Pfam" id="PF00908">
    <property type="entry name" value="dTDP_sugar_isom"/>
    <property type="match status" value="1"/>
</dbReference>
<dbReference type="GO" id="GO:0008830">
    <property type="term" value="F:dTDP-4-dehydrorhamnose 3,5-epimerase activity"/>
    <property type="evidence" value="ECO:0007669"/>
    <property type="project" value="InterPro"/>
</dbReference>
<dbReference type="AlphaFoldDB" id="A0A1G2LEX1"/>
<feature type="active site" description="Proton acceptor" evidence="1">
    <location>
        <position position="61"/>
    </location>
</feature>
<dbReference type="PANTHER" id="PTHR21047">
    <property type="entry name" value="DTDP-6-DEOXY-D-GLUCOSE-3,5 EPIMERASE"/>
    <property type="match status" value="1"/>
</dbReference>
<dbReference type="GO" id="GO:0000271">
    <property type="term" value="P:polysaccharide biosynthetic process"/>
    <property type="evidence" value="ECO:0007669"/>
    <property type="project" value="TreeGrafter"/>
</dbReference>
<proteinExistence type="predicted"/>
<dbReference type="InterPro" id="IPR014710">
    <property type="entry name" value="RmlC-like_jellyroll"/>
</dbReference>
<dbReference type="GO" id="GO:0005829">
    <property type="term" value="C:cytosol"/>
    <property type="evidence" value="ECO:0007669"/>
    <property type="project" value="TreeGrafter"/>
</dbReference>
<reference evidence="3 4" key="1">
    <citation type="journal article" date="2016" name="Nat. Commun.">
        <title>Thousands of microbial genomes shed light on interconnected biogeochemical processes in an aquifer system.</title>
        <authorList>
            <person name="Anantharaman K."/>
            <person name="Brown C.T."/>
            <person name="Hug L.A."/>
            <person name="Sharon I."/>
            <person name="Castelle C.J."/>
            <person name="Probst A.J."/>
            <person name="Thomas B.C."/>
            <person name="Singh A."/>
            <person name="Wilkins M.J."/>
            <person name="Karaoz U."/>
            <person name="Brodie E.L."/>
            <person name="Williams K.H."/>
            <person name="Hubbard S.S."/>
            <person name="Banfield J.F."/>
        </authorList>
    </citation>
    <scope>NUCLEOTIDE SEQUENCE [LARGE SCALE GENOMIC DNA]</scope>
</reference>
<evidence type="ECO:0000256" key="2">
    <source>
        <dbReference type="PIRSR" id="PIRSR600888-3"/>
    </source>
</evidence>
<evidence type="ECO:0008006" key="5">
    <source>
        <dbReference type="Google" id="ProtNLM"/>
    </source>
</evidence>
<comment type="caution">
    <text evidence="3">The sequence shown here is derived from an EMBL/GenBank/DDBJ whole genome shotgun (WGS) entry which is preliminary data.</text>
</comment>
<organism evidence="3 4">
    <name type="scientific">Candidatus Sungbacteria bacterium RIFCSPLOWO2_01_FULL_60_25</name>
    <dbReference type="NCBI Taxonomy" id="1802281"/>
    <lineage>
        <taxon>Bacteria</taxon>
        <taxon>Candidatus Sungiibacteriota</taxon>
    </lineage>
</organism>
<dbReference type="GO" id="GO:0019305">
    <property type="term" value="P:dTDP-rhamnose biosynthetic process"/>
    <property type="evidence" value="ECO:0007669"/>
    <property type="project" value="TreeGrafter"/>
</dbReference>
<dbReference type="Proteomes" id="UP000178977">
    <property type="component" value="Unassembled WGS sequence"/>
</dbReference>
<sequence length="170" mass="19982">MKISKTKLPGLLLILREGHRDHRGVYVMNYREDLYRKNGIRVHFVEDDHSRSKKNVLRGIHADTKAWKLISCPAGEIYVVIVNCNARSKFFGKWVGFTLSEDNHVQLLVPPKYGVSHLVRSASAVFLYKQSEYYDPKRQATYRFDDSRFKIRWPITRPILSKRDRLGRYA</sequence>
<evidence type="ECO:0000313" key="3">
    <source>
        <dbReference type="EMBL" id="OHA10150.1"/>
    </source>
</evidence>
<dbReference type="STRING" id="1802281.A3A44_01410"/>
<protein>
    <recommendedName>
        <fullName evidence="5">dTDP-4-dehydrorhamnose 3,5-epimerase</fullName>
    </recommendedName>
</protein>
<dbReference type="CDD" id="cd00438">
    <property type="entry name" value="cupin_RmlC"/>
    <property type="match status" value="1"/>
</dbReference>
<dbReference type="SUPFAM" id="SSF51182">
    <property type="entry name" value="RmlC-like cupins"/>
    <property type="match status" value="1"/>
</dbReference>
<dbReference type="Gene3D" id="2.60.120.10">
    <property type="entry name" value="Jelly Rolls"/>
    <property type="match status" value="1"/>
</dbReference>
<accession>A0A1G2LEX1</accession>
<feature type="active site" description="Proton donor" evidence="1">
    <location>
        <position position="128"/>
    </location>
</feature>
<name>A0A1G2LEX1_9BACT</name>
<dbReference type="EMBL" id="MHQT01000003">
    <property type="protein sequence ID" value="OHA10150.1"/>
    <property type="molecule type" value="Genomic_DNA"/>
</dbReference>
<evidence type="ECO:0000313" key="4">
    <source>
        <dbReference type="Proteomes" id="UP000178977"/>
    </source>
</evidence>
<dbReference type="PANTHER" id="PTHR21047:SF2">
    <property type="entry name" value="THYMIDINE DIPHOSPHO-4-KETO-RHAMNOSE 3,5-EPIMERASE"/>
    <property type="match status" value="1"/>
</dbReference>
<evidence type="ECO:0000256" key="1">
    <source>
        <dbReference type="PIRSR" id="PIRSR600888-1"/>
    </source>
</evidence>
<dbReference type="InterPro" id="IPR011051">
    <property type="entry name" value="RmlC_Cupin_sf"/>
</dbReference>
<feature type="site" description="Participates in a stacking interaction with the thymidine ring of dTDP-4-oxo-6-deoxyglucose" evidence="2">
    <location>
        <position position="134"/>
    </location>
</feature>
<dbReference type="InterPro" id="IPR000888">
    <property type="entry name" value="RmlC-like"/>
</dbReference>